<dbReference type="Proteomes" id="UP001482620">
    <property type="component" value="Unassembled WGS sequence"/>
</dbReference>
<evidence type="ECO:0000313" key="2">
    <source>
        <dbReference type="Proteomes" id="UP001482620"/>
    </source>
</evidence>
<protein>
    <submittedName>
        <fullName evidence="1">Uncharacterized protein</fullName>
    </submittedName>
</protein>
<accession>A0ABV0TCF6</accession>
<dbReference type="EMBL" id="JAHRIQ010027831">
    <property type="protein sequence ID" value="MEQ2230580.1"/>
    <property type="molecule type" value="Genomic_DNA"/>
</dbReference>
<organism evidence="1 2">
    <name type="scientific">Ilyodon furcidens</name>
    <name type="common">goldbreast splitfin</name>
    <dbReference type="NCBI Taxonomy" id="33524"/>
    <lineage>
        <taxon>Eukaryota</taxon>
        <taxon>Metazoa</taxon>
        <taxon>Chordata</taxon>
        <taxon>Craniata</taxon>
        <taxon>Vertebrata</taxon>
        <taxon>Euteleostomi</taxon>
        <taxon>Actinopterygii</taxon>
        <taxon>Neopterygii</taxon>
        <taxon>Teleostei</taxon>
        <taxon>Neoteleostei</taxon>
        <taxon>Acanthomorphata</taxon>
        <taxon>Ovalentaria</taxon>
        <taxon>Atherinomorphae</taxon>
        <taxon>Cyprinodontiformes</taxon>
        <taxon>Goodeidae</taxon>
        <taxon>Ilyodon</taxon>
    </lineage>
</organism>
<evidence type="ECO:0000313" key="1">
    <source>
        <dbReference type="EMBL" id="MEQ2230580.1"/>
    </source>
</evidence>
<keyword evidence="2" id="KW-1185">Reference proteome</keyword>
<reference evidence="1 2" key="1">
    <citation type="submission" date="2021-06" db="EMBL/GenBank/DDBJ databases">
        <authorList>
            <person name="Palmer J.M."/>
        </authorList>
    </citation>
    <scope>NUCLEOTIDE SEQUENCE [LARGE SCALE GENOMIC DNA]</scope>
    <source>
        <strain evidence="2">if_2019</strain>
        <tissue evidence="1">Muscle</tissue>
    </source>
</reference>
<gene>
    <name evidence="1" type="ORF">ILYODFUR_030838</name>
</gene>
<proteinExistence type="predicted"/>
<sequence length="99" mass="11200">MDFRERRKNSCRLQKKITNVSTSFHSLHFRRLRCVKQTWFSALLSRSRGNSQCGSVLTIINHSLSSGVDPAKPKLTVVQPGLDYSVLSNYGHITKLPVV</sequence>
<name>A0ABV0TCF6_9TELE</name>
<comment type="caution">
    <text evidence="1">The sequence shown here is derived from an EMBL/GenBank/DDBJ whole genome shotgun (WGS) entry which is preliminary data.</text>
</comment>